<dbReference type="EMBL" id="JBBKXZ010000002">
    <property type="protein sequence ID" value="MFD3394472.1"/>
    <property type="molecule type" value="Genomic_DNA"/>
</dbReference>
<dbReference type="InterPro" id="IPR014500">
    <property type="entry name" value="UCP019307_cupin"/>
</dbReference>
<dbReference type="PANTHER" id="PTHR36448">
    <property type="entry name" value="BLR7373 PROTEIN"/>
    <property type="match status" value="1"/>
</dbReference>
<dbReference type="Gene3D" id="2.60.120.10">
    <property type="entry name" value="Jelly Rolls"/>
    <property type="match status" value="1"/>
</dbReference>
<sequence length="166" mass="18611">MKTKIIPHYFENDGFIPNNKLPVLIYKNALYYIGAQDFELCFSQNGWTNNWTDIILPYDHFHSNTHEVLGLKSGQAQLMLGGKNGKIIQVEAGDVIILPAGVGHHSIDNSLDYQFVGGYPNGADWNLKIGLTDADRTFIRDEIAQIPIPDTDPVYGVDGPLFAYWK</sequence>
<dbReference type="InterPro" id="IPR014710">
    <property type="entry name" value="RmlC-like_jellyroll"/>
</dbReference>
<name>A0ABW6DFH9_9BACT</name>
<keyword evidence="2" id="KW-1185">Reference proteome</keyword>
<comment type="caution">
    <text evidence="1">The sequence shown here is derived from an EMBL/GenBank/DDBJ whole genome shotgun (WGS) entry which is preliminary data.</text>
</comment>
<dbReference type="SUPFAM" id="SSF51182">
    <property type="entry name" value="RmlC-like cupins"/>
    <property type="match status" value="1"/>
</dbReference>
<evidence type="ECO:0000313" key="1">
    <source>
        <dbReference type="EMBL" id="MFD3394472.1"/>
    </source>
</evidence>
<reference evidence="1 2" key="1">
    <citation type="submission" date="2024-03" db="EMBL/GenBank/DDBJ databases">
        <title>Aquirufa genome sequencing.</title>
        <authorList>
            <person name="Pitt A."/>
            <person name="Hahn M.W."/>
        </authorList>
    </citation>
    <scope>NUCLEOTIDE SEQUENCE [LARGE SCALE GENOMIC DNA]</scope>
    <source>
        <strain evidence="1 2">OSTEICH-129V</strain>
    </source>
</reference>
<dbReference type="PANTHER" id="PTHR36448:SF2">
    <property type="entry name" value="CUPIN TYPE-1 DOMAIN-CONTAINING PROTEIN"/>
    <property type="match status" value="1"/>
</dbReference>
<dbReference type="InterPro" id="IPR011051">
    <property type="entry name" value="RmlC_Cupin_sf"/>
</dbReference>
<protein>
    <submittedName>
        <fullName evidence="1">Cupin</fullName>
    </submittedName>
</protein>
<organism evidence="1 2">
    <name type="scientific">Aquirufa avitistagni</name>
    <dbReference type="NCBI Taxonomy" id="3104728"/>
    <lineage>
        <taxon>Bacteria</taxon>
        <taxon>Pseudomonadati</taxon>
        <taxon>Bacteroidota</taxon>
        <taxon>Cytophagia</taxon>
        <taxon>Cytophagales</taxon>
        <taxon>Flectobacillaceae</taxon>
        <taxon>Aquirufa</taxon>
    </lineage>
</organism>
<dbReference type="CDD" id="cd02219">
    <property type="entry name" value="cupin_YjlB-like"/>
    <property type="match status" value="1"/>
</dbReference>
<accession>A0ABW6DFH9</accession>
<proteinExistence type="predicted"/>
<dbReference type="InterPro" id="IPR047121">
    <property type="entry name" value="YjiB-like"/>
</dbReference>
<evidence type="ECO:0000313" key="2">
    <source>
        <dbReference type="Proteomes" id="UP001598138"/>
    </source>
</evidence>
<gene>
    <name evidence="1" type="ORF">U0R10_07565</name>
</gene>
<dbReference type="RefSeq" id="WP_377983354.1">
    <property type="nucleotide sequence ID" value="NZ_JBBKXZ010000002.1"/>
</dbReference>
<dbReference type="PIRSF" id="PIRSF019307">
    <property type="entry name" value="UCP019307"/>
    <property type="match status" value="1"/>
</dbReference>
<dbReference type="Proteomes" id="UP001598138">
    <property type="component" value="Unassembled WGS sequence"/>
</dbReference>